<proteinExistence type="predicted"/>
<accession>A0A1Q9AVB1</accession>
<dbReference type="AlphaFoldDB" id="A0A1Q9AVB1"/>
<keyword evidence="1" id="KW-1133">Transmembrane helix</keyword>
<keyword evidence="1" id="KW-0812">Transmembrane</keyword>
<sequence length="626" mass="66152">MVEEIRLAQILPSSAPARAGLLERLPPLALASLYALLAMLLAALPHWLSGADYVGADNDDVMRLIEVRDLLSGQGWFDMTQMRLGPAGGTLMHWSRFIDLPIASLILVFRTVLPPLAAEAAALAVWPLLLILPVFWGLAIGARHLAGKEGLSVALMLGLFFIAGTSRFDPGAIDHHNAQIALVSLMVAMLLDPAHRRRSAFVAGLCVALAMAIGAETAPLMAMTCACVALRWAWHGAGRAGSTIAFGLTLAGGLLFAFMTTIPPARYGVAACDSLSIAFVALGVAGGLMLAICAWSLSGYGRGLRFAGLGVCAILVLLLAREVAPQCLGDPLANLDPLLRRLWLDYVLEAQSLPALWRHAPELVPGAYAVGIVGAIACVVALVQGHRREAHLILLALILLSLGVAVIQVRGGIFACFIALFPLADACTRLRLASEHHPDADFRNGSPAARPRNVLRTAAFIGLTAMSVPFLWALAALAFIGQPSPLSTSLRGTDGQARKACTTPAALAPLQREPVGLVAAPVDMGTAILRYTDQHILSAPYHRNQAGMLAELRIGLAPIDEALALIRKAGVTLVVVCPGEGSAEMLAKESPDGLAAKLLAGEVPPYLERVESVTESPLRLYRVRPQ</sequence>
<feature type="transmembrane region" description="Helical" evidence="1">
    <location>
        <begin position="366"/>
        <end position="385"/>
    </location>
</feature>
<name>A0A1Q9AVB1_9HYPH</name>
<evidence type="ECO:0000313" key="3">
    <source>
        <dbReference type="Proteomes" id="UP000186364"/>
    </source>
</evidence>
<organism evidence="2 3">
    <name type="scientific">Xaviernesmea oryzae</name>
    <dbReference type="NCBI Taxonomy" id="464029"/>
    <lineage>
        <taxon>Bacteria</taxon>
        <taxon>Pseudomonadati</taxon>
        <taxon>Pseudomonadota</taxon>
        <taxon>Alphaproteobacteria</taxon>
        <taxon>Hyphomicrobiales</taxon>
        <taxon>Rhizobiaceae</taxon>
        <taxon>Rhizobium/Agrobacterium group</taxon>
        <taxon>Xaviernesmea</taxon>
    </lineage>
</organism>
<protein>
    <recommendedName>
        <fullName evidence="4">GtrA family protein</fullName>
    </recommendedName>
</protein>
<evidence type="ECO:0000256" key="1">
    <source>
        <dbReference type="SAM" id="Phobius"/>
    </source>
</evidence>
<feature type="transmembrane region" description="Helical" evidence="1">
    <location>
        <begin position="28"/>
        <end position="48"/>
    </location>
</feature>
<keyword evidence="3" id="KW-1185">Reference proteome</keyword>
<evidence type="ECO:0008006" key="4">
    <source>
        <dbReference type="Google" id="ProtNLM"/>
    </source>
</evidence>
<feature type="transmembrane region" description="Helical" evidence="1">
    <location>
        <begin position="303"/>
        <end position="321"/>
    </location>
</feature>
<feature type="transmembrane region" description="Helical" evidence="1">
    <location>
        <begin position="240"/>
        <end position="262"/>
    </location>
</feature>
<feature type="transmembrane region" description="Helical" evidence="1">
    <location>
        <begin position="116"/>
        <end position="138"/>
    </location>
</feature>
<feature type="transmembrane region" description="Helical" evidence="1">
    <location>
        <begin position="150"/>
        <end position="166"/>
    </location>
</feature>
<dbReference type="EMBL" id="MKIP01000052">
    <property type="protein sequence ID" value="OLP59390.1"/>
    <property type="molecule type" value="Genomic_DNA"/>
</dbReference>
<evidence type="ECO:0000313" key="2">
    <source>
        <dbReference type="EMBL" id="OLP59390.1"/>
    </source>
</evidence>
<feature type="transmembrane region" description="Helical" evidence="1">
    <location>
        <begin position="458"/>
        <end position="481"/>
    </location>
</feature>
<feature type="transmembrane region" description="Helical" evidence="1">
    <location>
        <begin position="392"/>
        <end position="421"/>
    </location>
</feature>
<gene>
    <name evidence="2" type="ORF">BJF93_11725</name>
</gene>
<feature type="transmembrane region" description="Helical" evidence="1">
    <location>
        <begin position="274"/>
        <end position="297"/>
    </location>
</feature>
<comment type="caution">
    <text evidence="2">The sequence shown here is derived from an EMBL/GenBank/DDBJ whole genome shotgun (WGS) entry which is preliminary data.</text>
</comment>
<dbReference type="Proteomes" id="UP000186364">
    <property type="component" value="Unassembled WGS sequence"/>
</dbReference>
<feature type="transmembrane region" description="Helical" evidence="1">
    <location>
        <begin position="201"/>
        <end position="234"/>
    </location>
</feature>
<keyword evidence="1" id="KW-0472">Membrane</keyword>
<reference evidence="2 3" key="1">
    <citation type="submission" date="2016-09" db="EMBL/GenBank/DDBJ databases">
        <title>Rhizobium sp. nov., a novel species isolated from the rice rhizosphere.</title>
        <authorList>
            <person name="Zhao J."/>
            <person name="Zhang X."/>
        </authorList>
    </citation>
    <scope>NUCLEOTIDE SEQUENCE [LARGE SCALE GENOMIC DNA]</scope>
    <source>
        <strain evidence="2 3">1.7048</strain>
    </source>
</reference>